<dbReference type="EMBL" id="NKCI01000139">
    <property type="protein sequence ID" value="RSL52163.1"/>
    <property type="molecule type" value="Genomic_DNA"/>
</dbReference>
<protein>
    <submittedName>
        <fullName evidence="1">Uncharacterized protein</fullName>
    </submittedName>
</protein>
<dbReference type="OrthoDB" id="10499482at2759"/>
<dbReference type="Proteomes" id="UP000288168">
    <property type="component" value="Unassembled WGS sequence"/>
</dbReference>
<proteinExistence type="predicted"/>
<sequence length="80" mass="9369">MHKDMRRTWHIRIVITIWSFGYPDFNYGKEHICICRHTRVAVFFLIVVMPSLERSAVSIIPASTILKNTFPTHHSIISQC</sequence>
<gene>
    <name evidence="1" type="ORF">CEP54_011066</name>
</gene>
<organism evidence="1 2">
    <name type="scientific">Fusarium duplospermum</name>
    <dbReference type="NCBI Taxonomy" id="1325734"/>
    <lineage>
        <taxon>Eukaryota</taxon>
        <taxon>Fungi</taxon>
        <taxon>Dikarya</taxon>
        <taxon>Ascomycota</taxon>
        <taxon>Pezizomycotina</taxon>
        <taxon>Sordariomycetes</taxon>
        <taxon>Hypocreomycetidae</taxon>
        <taxon>Hypocreales</taxon>
        <taxon>Nectriaceae</taxon>
        <taxon>Fusarium</taxon>
        <taxon>Fusarium solani species complex</taxon>
    </lineage>
</organism>
<name>A0A428PGM3_9HYPO</name>
<accession>A0A428PGM3</accession>
<reference evidence="1 2" key="1">
    <citation type="submission" date="2017-06" db="EMBL/GenBank/DDBJ databases">
        <title>Comparative genomic analysis of Ambrosia Fusariam Clade fungi.</title>
        <authorList>
            <person name="Stajich J.E."/>
            <person name="Carrillo J."/>
            <person name="Kijimoto T."/>
            <person name="Eskalen A."/>
            <person name="O'Donnell K."/>
            <person name="Kasson M."/>
        </authorList>
    </citation>
    <scope>NUCLEOTIDE SEQUENCE [LARGE SCALE GENOMIC DNA]</scope>
    <source>
        <strain evidence="1 2">NRRL62584</strain>
    </source>
</reference>
<comment type="caution">
    <text evidence="1">The sequence shown here is derived from an EMBL/GenBank/DDBJ whole genome shotgun (WGS) entry which is preliminary data.</text>
</comment>
<evidence type="ECO:0000313" key="1">
    <source>
        <dbReference type="EMBL" id="RSL52163.1"/>
    </source>
</evidence>
<evidence type="ECO:0000313" key="2">
    <source>
        <dbReference type="Proteomes" id="UP000288168"/>
    </source>
</evidence>
<keyword evidence="2" id="KW-1185">Reference proteome</keyword>
<dbReference type="AlphaFoldDB" id="A0A428PGM3"/>